<dbReference type="SUPFAM" id="SSF49742">
    <property type="entry name" value="PHM/PNGase F"/>
    <property type="match status" value="2"/>
</dbReference>
<evidence type="ECO:0000256" key="5">
    <source>
        <dbReference type="ARBA" id="ARBA00023008"/>
    </source>
</evidence>
<feature type="binding site" evidence="10">
    <location>
        <position position="171"/>
    </location>
    <ligand>
        <name>Cu(2+)</name>
        <dbReference type="ChEBI" id="CHEBI:29036"/>
        <label>1</label>
        <note>catalytic</note>
    </ligand>
</feature>
<evidence type="ECO:0000313" key="15">
    <source>
        <dbReference type="EMBL" id="PAV84680.1"/>
    </source>
</evidence>
<dbReference type="Pfam" id="PF03712">
    <property type="entry name" value="Cu2_monoox_C"/>
    <property type="match status" value="1"/>
</dbReference>
<comment type="caution">
    <text evidence="15">The sequence shown here is derived from an EMBL/GenBank/DDBJ whole genome shotgun (WGS) entry which is preliminary data.</text>
</comment>
<evidence type="ECO:0000256" key="1">
    <source>
        <dbReference type="ARBA" id="ARBA00012689"/>
    </source>
</evidence>
<evidence type="ECO:0000256" key="6">
    <source>
        <dbReference type="ARBA" id="ARBA00023033"/>
    </source>
</evidence>
<gene>
    <name evidence="15" type="ORF">WR25_02239</name>
</gene>
<dbReference type="GO" id="GO:0004504">
    <property type="term" value="F:peptidylglycine monooxygenase activity"/>
    <property type="evidence" value="ECO:0007669"/>
    <property type="project" value="UniProtKB-EC"/>
</dbReference>
<protein>
    <recommendedName>
        <fullName evidence="1">peptidylglycine monooxygenase</fullName>
        <ecNumber evidence="1">1.14.17.3</ecNumber>
    </recommendedName>
</protein>
<dbReference type="InterPro" id="IPR000720">
    <property type="entry name" value="PHM/PAL"/>
</dbReference>
<evidence type="ECO:0000259" key="14">
    <source>
        <dbReference type="Pfam" id="PF03712"/>
    </source>
</evidence>
<dbReference type="InterPro" id="IPR036939">
    <property type="entry name" value="Cu2_ascorb_mOase_N_sf"/>
</dbReference>
<dbReference type="Gene3D" id="2.60.120.230">
    <property type="match status" value="1"/>
</dbReference>
<feature type="binding site" evidence="10">
    <location>
        <position position="101"/>
    </location>
    <ligand>
        <name>Cu(2+)</name>
        <dbReference type="ChEBI" id="CHEBI:29036"/>
        <label>1</label>
        <note>catalytic</note>
    </ligand>
</feature>
<dbReference type="GO" id="GO:0005576">
    <property type="term" value="C:extracellular region"/>
    <property type="evidence" value="ECO:0007669"/>
    <property type="project" value="TreeGrafter"/>
</dbReference>
<accession>A0A2A2LEW1</accession>
<name>A0A2A2LEW1_9BILA</name>
<dbReference type="CDD" id="cd14958">
    <property type="entry name" value="NHL_PAL_like"/>
    <property type="match status" value="1"/>
</dbReference>
<evidence type="ECO:0000256" key="7">
    <source>
        <dbReference type="ARBA" id="ARBA00023157"/>
    </source>
</evidence>
<dbReference type="OrthoDB" id="10044505at2759"/>
<dbReference type="PRINTS" id="PR00790">
    <property type="entry name" value="PAMONOXGNASE"/>
</dbReference>
<sequence length="673" mass="76158">MLIFFQKDDYVGVSVPTPSGYVFGYEPLASYDRVHHYMLYGCEKPYDESGFWKGQGKCGEGKAYILYVWARNAPDYELPEGVRMSIGNKGDDIKYLVLSIHYGMPLAGNTKDYTGVKIYMTTQPPPMLAAVYALASSDDLPPKLDRYYSNMSCVYNSSTPIHPFAFRPHTHVLGRIVSGYFLHGNEWTAIGKRNPLWPQIFEPINRNLTIQKGDVIAASCHFTTKERTEKTYNGMGSGDEMCNYYIIFWWDASLPKPEVAGQVCWDSNTDAMSKYPVDGWKPMPPNVEFDDLVHYNKEPFGVSQEAFYSEIDGFKLGQVVGLAFCPNGHLLIFRRPANAMGPSAFDSNNVLTNKTTISEAVILEINFNAHTPKITKRLGENKFYLPHGIYMDSEGYIYTTDIGSHTIAKWSVYGNSISQVWEAGVELQPGPGKDEFCKPTAVTRVKDSVFVTDGYCNNRVVELDASTGQWKSSFGSLGDSHDQFNLPHDIISTAKGNLQVADRNNGRVHEIRIDGQHLAVLEADQYKKIYSMDPSSKHIFVAPDKTDQYDENPLFIFVARTSQALTEYAFGPEHKKKFGIPHVIRVSKDDEDVYIGDVGLEGLWKFKVHKEKPKSHFVGKLHLLTPNLEEINTLYIILIVLVCIIVLDIFIKRFSKFRLFRKTQSKVVSENFY</sequence>
<keyword evidence="12" id="KW-0472">Membrane</keyword>
<evidence type="ECO:0000313" key="16">
    <source>
        <dbReference type="Proteomes" id="UP000218231"/>
    </source>
</evidence>
<dbReference type="InterPro" id="IPR000323">
    <property type="entry name" value="Cu2_ascorb_mOase_N"/>
</dbReference>
<evidence type="ECO:0000259" key="13">
    <source>
        <dbReference type="Pfam" id="PF01082"/>
    </source>
</evidence>
<dbReference type="Gene3D" id="2.120.10.30">
    <property type="entry name" value="TolB, C-terminal domain"/>
    <property type="match status" value="1"/>
</dbReference>
<keyword evidence="16" id="KW-1185">Reference proteome</keyword>
<keyword evidence="2 10" id="KW-0479">Metal-binding</keyword>
<evidence type="ECO:0000256" key="11">
    <source>
        <dbReference type="PIRSR" id="PIRSR600720-3"/>
    </source>
</evidence>
<dbReference type="GO" id="GO:0005507">
    <property type="term" value="F:copper ion binding"/>
    <property type="evidence" value="ECO:0007669"/>
    <property type="project" value="InterPro"/>
</dbReference>
<comment type="catalytic activity">
    <reaction evidence="9">
        <text>a [peptide]-C-terminal glycine + 2 L-ascorbate + O2 = a [peptide]-C-terminal (2S)-2-hydroxyglycine + 2 monodehydro-L-ascorbate radical + H2O</text>
        <dbReference type="Rhea" id="RHEA:21452"/>
        <dbReference type="Rhea" id="RHEA-COMP:13486"/>
        <dbReference type="Rhea" id="RHEA-COMP:15321"/>
        <dbReference type="ChEBI" id="CHEBI:15377"/>
        <dbReference type="ChEBI" id="CHEBI:15379"/>
        <dbReference type="ChEBI" id="CHEBI:38290"/>
        <dbReference type="ChEBI" id="CHEBI:59513"/>
        <dbReference type="ChEBI" id="CHEBI:137000"/>
        <dbReference type="ChEBI" id="CHEBI:142768"/>
        <dbReference type="EC" id="1.14.17.3"/>
    </reaction>
</comment>
<evidence type="ECO:0000256" key="3">
    <source>
        <dbReference type="ARBA" id="ARBA00022729"/>
    </source>
</evidence>
<dbReference type="Gene3D" id="2.60.120.310">
    <property type="entry name" value="Copper type II, ascorbate-dependent monooxygenase, N-terminal domain"/>
    <property type="match status" value="1"/>
</dbReference>
<dbReference type="InterPro" id="IPR014784">
    <property type="entry name" value="Cu2_ascorb_mOase-like_C"/>
</dbReference>
<evidence type="ECO:0000256" key="4">
    <source>
        <dbReference type="ARBA" id="ARBA00023002"/>
    </source>
</evidence>
<dbReference type="AlphaFoldDB" id="A0A2A2LEW1"/>
<feature type="binding site" evidence="10">
    <location>
        <position position="169"/>
    </location>
    <ligand>
        <name>Cu(2+)</name>
        <dbReference type="ChEBI" id="CHEBI:29036"/>
        <label>1</label>
        <note>catalytic</note>
    </ligand>
</feature>
<reference evidence="15 16" key="1">
    <citation type="journal article" date="2017" name="Curr. Biol.">
        <title>Genome architecture and evolution of a unichromosomal asexual nematode.</title>
        <authorList>
            <person name="Fradin H."/>
            <person name="Zegar C."/>
            <person name="Gutwein M."/>
            <person name="Lucas J."/>
            <person name="Kovtun M."/>
            <person name="Corcoran D."/>
            <person name="Baugh L.R."/>
            <person name="Kiontke K."/>
            <person name="Gunsalus K."/>
            <person name="Fitch D.H."/>
            <person name="Piano F."/>
        </authorList>
    </citation>
    <scope>NUCLEOTIDE SEQUENCE [LARGE SCALE GENOMIC DNA]</scope>
    <source>
        <strain evidence="15">PF1309</strain>
    </source>
</reference>
<keyword evidence="4" id="KW-0560">Oxidoreductase</keyword>
<dbReference type="GO" id="GO:0006518">
    <property type="term" value="P:peptide metabolic process"/>
    <property type="evidence" value="ECO:0007669"/>
    <property type="project" value="InterPro"/>
</dbReference>
<dbReference type="PANTHER" id="PTHR10680:SF14">
    <property type="entry name" value="PEPTIDYL-GLYCINE ALPHA-AMIDATING MONOOXYGENASE"/>
    <property type="match status" value="1"/>
</dbReference>
<dbReference type="EC" id="1.14.17.3" evidence="1"/>
<evidence type="ECO:0000256" key="9">
    <source>
        <dbReference type="ARBA" id="ARBA00048431"/>
    </source>
</evidence>
<evidence type="ECO:0000256" key="12">
    <source>
        <dbReference type="SAM" id="Phobius"/>
    </source>
</evidence>
<feature type="binding site" evidence="10">
    <location>
        <position position="36"/>
    </location>
    <ligand>
        <name>Cu(2+)</name>
        <dbReference type="ChEBI" id="CHEBI:29036"/>
        <label>1</label>
        <note>catalytic</note>
    </ligand>
</feature>
<evidence type="ECO:0000256" key="8">
    <source>
        <dbReference type="ARBA" id="ARBA00023180"/>
    </source>
</evidence>
<dbReference type="SUPFAM" id="SSF101898">
    <property type="entry name" value="NHL repeat"/>
    <property type="match status" value="1"/>
</dbReference>
<keyword evidence="7 11" id="KW-1015">Disulfide bond</keyword>
<dbReference type="InterPro" id="IPR011042">
    <property type="entry name" value="6-blade_b-propeller_TolB-like"/>
</dbReference>
<evidence type="ECO:0000256" key="10">
    <source>
        <dbReference type="PIRSR" id="PIRSR600720-2"/>
    </source>
</evidence>
<dbReference type="PROSITE" id="PS00085">
    <property type="entry name" value="CU2_MONOOXYGENASE_2"/>
    <property type="match status" value="1"/>
</dbReference>
<comment type="cofactor">
    <cofactor evidence="10">
        <name>Cu(2+)</name>
        <dbReference type="ChEBI" id="CHEBI:29036"/>
    </cofactor>
    <text evidence="10">Binds 2 Cu(2+) ions per subunit.</text>
</comment>
<keyword evidence="12" id="KW-1133">Transmembrane helix</keyword>
<organism evidence="15 16">
    <name type="scientific">Diploscapter pachys</name>
    <dbReference type="NCBI Taxonomy" id="2018661"/>
    <lineage>
        <taxon>Eukaryota</taxon>
        <taxon>Metazoa</taxon>
        <taxon>Ecdysozoa</taxon>
        <taxon>Nematoda</taxon>
        <taxon>Chromadorea</taxon>
        <taxon>Rhabditida</taxon>
        <taxon>Rhabditina</taxon>
        <taxon>Rhabditomorpha</taxon>
        <taxon>Rhabditoidea</taxon>
        <taxon>Rhabditidae</taxon>
        <taxon>Diploscapter</taxon>
    </lineage>
</organism>
<feature type="binding site" evidence="10">
    <location>
        <position position="241"/>
    </location>
    <ligand>
        <name>Cu(2+)</name>
        <dbReference type="ChEBI" id="CHEBI:29036"/>
        <label>1</label>
        <note>catalytic</note>
    </ligand>
</feature>
<keyword evidence="5 10" id="KW-0186">Copper</keyword>
<dbReference type="InterPro" id="IPR008977">
    <property type="entry name" value="PHM/PNGase_F_dom_sf"/>
</dbReference>
<feature type="binding site" evidence="10">
    <location>
        <position position="35"/>
    </location>
    <ligand>
        <name>Cu(2+)</name>
        <dbReference type="ChEBI" id="CHEBI:29036"/>
        <label>1</label>
        <note>catalytic</note>
    </ligand>
</feature>
<dbReference type="EMBL" id="LIAE01006827">
    <property type="protein sequence ID" value="PAV84680.1"/>
    <property type="molecule type" value="Genomic_DNA"/>
</dbReference>
<dbReference type="GO" id="GO:0016020">
    <property type="term" value="C:membrane"/>
    <property type="evidence" value="ECO:0007669"/>
    <property type="project" value="InterPro"/>
</dbReference>
<feature type="domain" description="Copper type II ascorbate-dependent monooxygenase N-terminal" evidence="13">
    <location>
        <begin position="18"/>
        <end position="104"/>
    </location>
</feature>
<dbReference type="PANTHER" id="PTHR10680">
    <property type="entry name" value="PEPTIDYL-GLYCINE ALPHA-AMIDATING MONOOXYGENASE"/>
    <property type="match status" value="1"/>
</dbReference>
<dbReference type="Proteomes" id="UP000218231">
    <property type="component" value="Unassembled WGS sequence"/>
</dbReference>
<dbReference type="InterPro" id="IPR024548">
    <property type="entry name" value="Cu2_monoox_C"/>
</dbReference>
<evidence type="ECO:0000256" key="2">
    <source>
        <dbReference type="ARBA" id="ARBA00022723"/>
    </source>
</evidence>
<feature type="transmembrane region" description="Helical" evidence="12">
    <location>
        <begin position="633"/>
        <end position="651"/>
    </location>
</feature>
<dbReference type="Pfam" id="PF01082">
    <property type="entry name" value="Cu2_monooxygen"/>
    <property type="match status" value="1"/>
</dbReference>
<proteinExistence type="predicted"/>
<feature type="domain" description="Copper type II ascorbate-dependent monooxygenase C-terminal" evidence="14">
    <location>
        <begin position="131"/>
        <end position="270"/>
    </location>
</feature>
<keyword evidence="6" id="KW-0503">Monooxygenase</keyword>
<keyword evidence="12" id="KW-0812">Transmembrane</keyword>
<keyword evidence="8" id="KW-0325">Glycoprotein</keyword>
<feature type="disulfide bond" evidence="11">
    <location>
        <begin position="220"/>
        <end position="242"/>
    </location>
</feature>
<dbReference type="InterPro" id="IPR014783">
    <property type="entry name" value="Cu2_ascorb_mOase_CS-2"/>
</dbReference>
<keyword evidence="3" id="KW-0732">Signal</keyword>